<evidence type="ECO:0000256" key="10">
    <source>
        <dbReference type="ARBA" id="ARBA00023145"/>
    </source>
</evidence>
<feature type="compositionally biased region" description="Polar residues" evidence="14">
    <location>
        <begin position="155"/>
        <end position="169"/>
    </location>
</feature>
<evidence type="ECO:0000256" key="5">
    <source>
        <dbReference type="ARBA" id="ARBA00022723"/>
    </source>
</evidence>
<comment type="cofactor">
    <cofactor evidence="12">
        <name>Zn(2+)</name>
        <dbReference type="ChEBI" id="CHEBI:29105"/>
    </cofactor>
    <text evidence="12">Binds 1 zinc ion per subunit.</text>
</comment>
<feature type="active site" evidence="11">
    <location>
        <position position="455"/>
    </location>
</feature>
<keyword evidence="8 12" id="KW-0862">Zinc</keyword>
<evidence type="ECO:0000256" key="1">
    <source>
        <dbReference type="ARBA" id="ARBA00004613"/>
    </source>
</evidence>
<comment type="subcellular location">
    <subcellularLocation>
        <location evidence="1 13">Secreted</location>
    </subcellularLocation>
</comment>
<keyword evidence="6 13" id="KW-0732">Signal</keyword>
<feature type="signal peptide" evidence="13">
    <location>
        <begin position="1"/>
        <end position="20"/>
    </location>
</feature>
<dbReference type="OrthoDB" id="3227768at2759"/>
<evidence type="ECO:0000256" key="6">
    <source>
        <dbReference type="ARBA" id="ARBA00022729"/>
    </source>
</evidence>
<keyword evidence="3 13" id="KW-0964">Secreted</keyword>
<comment type="similarity">
    <text evidence="2 13">Belongs to the peptidase M36 family.</text>
</comment>
<dbReference type="InterPro" id="IPR011096">
    <property type="entry name" value="FTP_domain"/>
</dbReference>
<keyword evidence="10 13" id="KW-0865">Zymogen</keyword>
<evidence type="ECO:0000259" key="15">
    <source>
        <dbReference type="Pfam" id="PF07504"/>
    </source>
</evidence>
<evidence type="ECO:0000256" key="9">
    <source>
        <dbReference type="ARBA" id="ARBA00023049"/>
    </source>
</evidence>
<sequence length="658" mass="73022">MKIIGNSLGLLLFALYPVRAVMVHGDEQTVHRSFGPDLDFSQYDTTVQDIGIAEDPDDPVSIAQAFVQTRFGLTPEDYSVHSSYQTNRPQVYHIHLRQKINGLEVTNGDMNINIDAEGRVISFGSSLLIPSDNDQGEETQGDGKRSDKPSEDETSTGTVQQLRRRTPNISPTEALVNLANYMEEPVQNREDITEEVQGNLDGDDPLVILHGVDICNGGEVPVRLAYIITDEGTLAQVYELVIQTDNNWAQGYVDSQTGNTVMFNSYINQAYYNVFPLGTSDPKVDSRQIVTDKDLDPDDWKNWHYRKNTSSSVETRGNNVHAQADPKGYGAWQELARPQVDDQLEFDFPLDLSLTPHNYTNAAITNLFYWNNVMHDLFYRYGFDEAAGNFQDDNFGLGGAENDAVVANGQNGAGFNNADFATPPDGQRPRMRMYLWNTYYPLRDGDLVNDIIIHEYGHGISNRLTGGPANSACLGWGEAGGMGEGWSDFFAVVLKMKESHTGEDSVLMSPYVKANGIRRYPYSSNMTVNPFTYKDLNTMSMIDVHTIGTVWATVLYEVYWALVNKLGYTSDLYSASVTHGNTLALQLVVLGLKLQPCRPTFQSARDAILVAEKLISHGRHHCTLWEAFAKRGLGNDATSLGGRSNGFEVPGECPVNIA</sequence>
<dbReference type="InterPro" id="IPR027268">
    <property type="entry name" value="Peptidase_M4/M1_CTD_sf"/>
</dbReference>
<feature type="binding site" evidence="12">
    <location>
        <position position="454"/>
    </location>
    <ligand>
        <name>Zn(2+)</name>
        <dbReference type="ChEBI" id="CHEBI:29105"/>
        <note>catalytic</note>
    </ligand>
</feature>
<evidence type="ECO:0000256" key="4">
    <source>
        <dbReference type="ARBA" id="ARBA00022670"/>
    </source>
</evidence>
<dbReference type="Pfam" id="PF02128">
    <property type="entry name" value="Peptidase_M36"/>
    <property type="match status" value="1"/>
</dbReference>
<dbReference type="GO" id="GO:0008270">
    <property type="term" value="F:zinc ion binding"/>
    <property type="evidence" value="ECO:0007669"/>
    <property type="project" value="InterPro"/>
</dbReference>
<dbReference type="CDD" id="cd09596">
    <property type="entry name" value="M36"/>
    <property type="match status" value="1"/>
</dbReference>
<dbReference type="Gene3D" id="1.10.390.10">
    <property type="entry name" value="Neutral Protease Domain 2"/>
    <property type="match status" value="1"/>
</dbReference>
<dbReference type="PANTHER" id="PTHR33478:SF1">
    <property type="entry name" value="EXTRACELLULAR METALLOPROTEINASE MEP"/>
    <property type="match status" value="1"/>
</dbReference>
<reference evidence="16" key="1">
    <citation type="submission" date="2022-07" db="EMBL/GenBank/DDBJ databases">
        <title>Phylogenomic reconstructions and comparative analyses of Kickxellomycotina fungi.</title>
        <authorList>
            <person name="Reynolds N.K."/>
            <person name="Stajich J.E."/>
            <person name="Barry K."/>
            <person name="Grigoriev I.V."/>
            <person name="Crous P."/>
            <person name="Smith M.E."/>
        </authorList>
    </citation>
    <scope>NUCLEOTIDE SEQUENCE</scope>
    <source>
        <strain evidence="16">RSA 1196</strain>
    </source>
</reference>
<dbReference type="GO" id="GO:0005615">
    <property type="term" value="C:extracellular space"/>
    <property type="evidence" value="ECO:0007669"/>
    <property type="project" value="InterPro"/>
</dbReference>
<feature type="chain" id="PRO_5041020901" description="Extracellular metalloproteinase" evidence="13">
    <location>
        <begin position="21"/>
        <end position="658"/>
    </location>
</feature>
<keyword evidence="7 13" id="KW-0378">Hydrolase</keyword>
<evidence type="ECO:0000313" key="16">
    <source>
        <dbReference type="EMBL" id="KAJ1969888.1"/>
    </source>
</evidence>
<evidence type="ECO:0000256" key="14">
    <source>
        <dbReference type="SAM" id="MobiDB-lite"/>
    </source>
</evidence>
<keyword evidence="5 12" id="KW-0479">Metal-binding</keyword>
<dbReference type="EC" id="3.4.24.-" evidence="13"/>
<dbReference type="InterPro" id="IPR050371">
    <property type="entry name" value="Fungal_virulence_M36"/>
</dbReference>
<dbReference type="AlphaFoldDB" id="A0A9W8AV14"/>
<feature type="binding site" evidence="12">
    <location>
        <position position="484"/>
    </location>
    <ligand>
        <name>Zn(2+)</name>
        <dbReference type="ChEBI" id="CHEBI:29105"/>
        <note>catalytic</note>
    </ligand>
</feature>
<evidence type="ECO:0000256" key="8">
    <source>
        <dbReference type="ARBA" id="ARBA00022833"/>
    </source>
</evidence>
<dbReference type="PRINTS" id="PR00999">
    <property type="entry name" value="FUNGALYSIN"/>
</dbReference>
<name>A0A9W8AV14_9FUNG</name>
<feature type="binding site" evidence="12">
    <location>
        <position position="458"/>
    </location>
    <ligand>
        <name>Zn(2+)</name>
        <dbReference type="ChEBI" id="CHEBI:29105"/>
        <note>catalytic</note>
    </ligand>
</feature>
<protein>
    <recommendedName>
        <fullName evidence="13">Extracellular metalloproteinase</fullName>
        <ecNumber evidence="13">3.4.24.-</ecNumber>
    </recommendedName>
    <alternativeName>
        <fullName evidence="13">Fungalysin</fullName>
    </alternativeName>
</protein>
<dbReference type="Gene3D" id="3.10.170.10">
    <property type="match status" value="1"/>
</dbReference>
<dbReference type="Pfam" id="PF07504">
    <property type="entry name" value="FTP"/>
    <property type="match status" value="1"/>
</dbReference>
<evidence type="ECO:0000256" key="12">
    <source>
        <dbReference type="PIRSR" id="PIRSR601842-2"/>
    </source>
</evidence>
<dbReference type="EMBL" id="JANBPY010000015">
    <property type="protein sequence ID" value="KAJ1969888.1"/>
    <property type="molecule type" value="Genomic_DNA"/>
</dbReference>
<evidence type="ECO:0000256" key="3">
    <source>
        <dbReference type="ARBA" id="ARBA00022525"/>
    </source>
</evidence>
<evidence type="ECO:0000313" key="17">
    <source>
        <dbReference type="Proteomes" id="UP001150925"/>
    </source>
</evidence>
<accession>A0A9W8AV14</accession>
<comment type="caution">
    <text evidence="16">The sequence shown here is derived from an EMBL/GenBank/DDBJ whole genome shotgun (WGS) entry which is preliminary data.</text>
</comment>
<keyword evidence="4 13" id="KW-0645">Protease</keyword>
<dbReference type="InterPro" id="IPR001842">
    <property type="entry name" value="Peptidase_M36"/>
</dbReference>
<evidence type="ECO:0000256" key="7">
    <source>
        <dbReference type="ARBA" id="ARBA00022801"/>
    </source>
</evidence>
<gene>
    <name evidence="16" type="ORF">IWQ62_000321</name>
</gene>
<organism evidence="16 17">
    <name type="scientific">Dispira parvispora</name>
    <dbReference type="NCBI Taxonomy" id="1520584"/>
    <lineage>
        <taxon>Eukaryota</taxon>
        <taxon>Fungi</taxon>
        <taxon>Fungi incertae sedis</taxon>
        <taxon>Zoopagomycota</taxon>
        <taxon>Kickxellomycotina</taxon>
        <taxon>Dimargaritomycetes</taxon>
        <taxon>Dimargaritales</taxon>
        <taxon>Dimargaritaceae</taxon>
        <taxon>Dispira</taxon>
    </lineage>
</organism>
<keyword evidence="17" id="KW-1185">Reference proteome</keyword>
<evidence type="ECO:0000256" key="13">
    <source>
        <dbReference type="RuleBase" id="RU364017"/>
    </source>
</evidence>
<evidence type="ECO:0000256" key="11">
    <source>
        <dbReference type="PIRSR" id="PIRSR601842-1"/>
    </source>
</evidence>
<proteinExistence type="inferred from homology"/>
<dbReference type="Proteomes" id="UP001150925">
    <property type="component" value="Unassembled WGS sequence"/>
</dbReference>
<dbReference type="GO" id="GO:0004222">
    <property type="term" value="F:metalloendopeptidase activity"/>
    <property type="evidence" value="ECO:0007669"/>
    <property type="project" value="InterPro"/>
</dbReference>
<feature type="compositionally biased region" description="Basic and acidic residues" evidence="14">
    <location>
        <begin position="141"/>
        <end position="151"/>
    </location>
</feature>
<feature type="domain" description="FTP" evidence="15">
    <location>
        <begin position="78"/>
        <end position="127"/>
    </location>
</feature>
<evidence type="ECO:0000256" key="2">
    <source>
        <dbReference type="ARBA" id="ARBA00006006"/>
    </source>
</evidence>
<feature type="region of interest" description="Disordered" evidence="14">
    <location>
        <begin position="126"/>
        <end position="169"/>
    </location>
</feature>
<keyword evidence="9 13" id="KW-0482">Metalloprotease</keyword>
<dbReference type="SUPFAM" id="SSF55486">
    <property type="entry name" value="Metalloproteases ('zincins'), catalytic domain"/>
    <property type="match status" value="1"/>
</dbReference>
<dbReference type="GO" id="GO:0006508">
    <property type="term" value="P:proteolysis"/>
    <property type="evidence" value="ECO:0007669"/>
    <property type="project" value="UniProtKB-KW"/>
</dbReference>
<dbReference type="PANTHER" id="PTHR33478">
    <property type="entry name" value="EXTRACELLULAR METALLOPROTEINASE MEP"/>
    <property type="match status" value="1"/>
</dbReference>